<comment type="caution">
    <text evidence="5">The sequence shown here is derived from an EMBL/GenBank/DDBJ whole genome shotgun (WGS) entry which is preliminary data.</text>
</comment>
<feature type="transmembrane region" description="Helical" evidence="4">
    <location>
        <begin position="29"/>
        <end position="54"/>
    </location>
</feature>
<accession>A0A8J3DMU0</accession>
<feature type="transmembrane region" description="Helical" evidence="4">
    <location>
        <begin position="153"/>
        <end position="175"/>
    </location>
</feature>
<evidence type="ECO:0000256" key="3">
    <source>
        <dbReference type="ARBA" id="ARBA00023136"/>
    </source>
</evidence>
<organism evidence="5 6">
    <name type="scientific">Tianweitania populi</name>
    <dbReference type="NCBI Taxonomy" id="1607949"/>
    <lineage>
        <taxon>Bacteria</taxon>
        <taxon>Pseudomonadati</taxon>
        <taxon>Pseudomonadota</taxon>
        <taxon>Alphaproteobacteria</taxon>
        <taxon>Hyphomicrobiales</taxon>
        <taxon>Phyllobacteriaceae</taxon>
        <taxon>Tianweitania</taxon>
    </lineage>
</organism>
<dbReference type="GO" id="GO:0022857">
    <property type="term" value="F:transmembrane transporter activity"/>
    <property type="evidence" value="ECO:0007669"/>
    <property type="project" value="InterPro"/>
</dbReference>
<dbReference type="InterPro" id="IPR036259">
    <property type="entry name" value="MFS_trans_sf"/>
</dbReference>
<feature type="transmembrane region" description="Helical" evidence="4">
    <location>
        <begin position="222"/>
        <end position="249"/>
    </location>
</feature>
<feature type="transmembrane region" description="Helical" evidence="4">
    <location>
        <begin position="283"/>
        <end position="301"/>
    </location>
</feature>
<feature type="transmembrane region" description="Helical" evidence="4">
    <location>
        <begin position="307"/>
        <end position="331"/>
    </location>
</feature>
<name>A0A8J3DMU0_9HYPH</name>
<dbReference type="Pfam" id="PF07690">
    <property type="entry name" value="MFS_1"/>
    <property type="match status" value="1"/>
</dbReference>
<protein>
    <submittedName>
        <fullName evidence="5">MFS transporter</fullName>
    </submittedName>
</protein>
<sequence>MTTLHNAEAGDRDRKAFDDPAARGQLIRWFVSAAAISVPQAAGPVTFSLLALVLTGDTSGGAALILAMTVAQVLGAIPITRLGRNRSATWFLQGLIAIRTIALLLMAVLAAYGAPFLWLFLLTAVAGSVHGAAWGYLRSVLNGLTPASKMPRALGISATLNEVTFVLAPVAASGLGSLSPIFAVVAMAVLGAIPALLVPHVSVAPIEDTPHAGGSVLSPSILLWLMCSAAGGSAIAAIEIGAVALAIGFGYPPALAILFTVPLCLASVAGGIWVSVRNRAATRGMVVGLLCVMTGGAWLAAMQHSLALTIVGAVLIGAVLAPLATYYSLILDILAPPNKRPEVFALLRTANAIGIIFASAVLTATSLSVALLVVASTMLVVTLIVGAVSFKEKRRA</sequence>
<reference evidence="5" key="1">
    <citation type="journal article" date="2014" name="Int. J. Syst. Evol. Microbiol.">
        <title>Complete genome sequence of Corynebacterium casei LMG S-19264T (=DSM 44701T), isolated from a smear-ripened cheese.</title>
        <authorList>
            <consortium name="US DOE Joint Genome Institute (JGI-PGF)"/>
            <person name="Walter F."/>
            <person name="Albersmeier A."/>
            <person name="Kalinowski J."/>
            <person name="Ruckert C."/>
        </authorList>
    </citation>
    <scope>NUCLEOTIDE SEQUENCE</scope>
    <source>
        <strain evidence="5">KCTC 42249</strain>
    </source>
</reference>
<dbReference type="InterPro" id="IPR011701">
    <property type="entry name" value="MFS"/>
</dbReference>
<dbReference type="EMBL" id="BMZQ01000001">
    <property type="protein sequence ID" value="GHD11207.1"/>
    <property type="molecule type" value="Genomic_DNA"/>
</dbReference>
<proteinExistence type="predicted"/>
<feature type="transmembrane region" description="Helical" evidence="4">
    <location>
        <begin position="118"/>
        <end position="141"/>
    </location>
</feature>
<evidence type="ECO:0000256" key="2">
    <source>
        <dbReference type="ARBA" id="ARBA00022989"/>
    </source>
</evidence>
<evidence type="ECO:0000256" key="4">
    <source>
        <dbReference type="SAM" id="Phobius"/>
    </source>
</evidence>
<evidence type="ECO:0000313" key="6">
    <source>
        <dbReference type="Proteomes" id="UP000630142"/>
    </source>
</evidence>
<dbReference type="AlphaFoldDB" id="A0A8J3DMU0"/>
<keyword evidence="6" id="KW-1185">Reference proteome</keyword>
<feature type="transmembrane region" description="Helical" evidence="4">
    <location>
        <begin position="343"/>
        <end position="363"/>
    </location>
</feature>
<feature type="transmembrane region" description="Helical" evidence="4">
    <location>
        <begin position="255"/>
        <end position="276"/>
    </location>
</feature>
<feature type="transmembrane region" description="Helical" evidence="4">
    <location>
        <begin position="60"/>
        <end position="79"/>
    </location>
</feature>
<feature type="transmembrane region" description="Helical" evidence="4">
    <location>
        <begin position="369"/>
        <end position="390"/>
    </location>
</feature>
<feature type="transmembrane region" description="Helical" evidence="4">
    <location>
        <begin position="91"/>
        <end position="112"/>
    </location>
</feature>
<gene>
    <name evidence="5" type="ORF">GCM10016234_14100</name>
</gene>
<evidence type="ECO:0000256" key="1">
    <source>
        <dbReference type="ARBA" id="ARBA00022692"/>
    </source>
</evidence>
<feature type="transmembrane region" description="Helical" evidence="4">
    <location>
        <begin position="181"/>
        <end position="201"/>
    </location>
</feature>
<dbReference type="RefSeq" id="WP_210312940.1">
    <property type="nucleotide sequence ID" value="NZ_BMZQ01000001.1"/>
</dbReference>
<dbReference type="SUPFAM" id="SSF103473">
    <property type="entry name" value="MFS general substrate transporter"/>
    <property type="match status" value="1"/>
</dbReference>
<evidence type="ECO:0000313" key="5">
    <source>
        <dbReference type="EMBL" id="GHD11207.1"/>
    </source>
</evidence>
<keyword evidence="3 4" id="KW-0472">Membrane</keyword>
<dbReference type="Gene3D" id="1.20.1250.20">
    <property type="entry name" value="MFS general substrate transporter like domains"/>
    <property type="match status" value="1"/>
</dbReference>
<dbReference type="Proteomes" id="UP000630142">
    <property type="component" value="Unassembled WGS sequence"/>
</dbReference>
<reference evidence="5" key="2">
    <citation type="submission" date="2020-09" db="EMBL/GenBank/DDBJ databases">
        <authorList>
            <person name="Sun Q."/>
            <person name="Kim S."/>
        </authorList>
    </citation>
    <scope>NUCLEOTIDE SEQUENCE</scope>
    <source>
        <strain evidence="5">KCTC 42249</strain>
    </source>
</reference>
<keyword evidence="2 4" id="KW-1133">Transmembrane helix</keyword>
<keyword evidence="1 4" id="KW-0812">Transmembrane</keyword>